<reference evidence="1" key="1">
    <citation type="submission" date="2023-04" db="EMBL/GenBank/DDBJ databases">
        <title>Draft Genome sequencing of Naganishia species isolated from polar environments using Oxford Nanopore Technology.</title>
        <authorList>
            <person name="Leo P."/>
            <person name="Venkateswaran K."/>
        </authorList>
    </citation>
    <scope>NUCLEOTIDE SEQUENCE</scope>
    <source>
        <strain evidence="1">MNA-CCFEE 5423</strain>
    </source>
</reference>
<evidence type="ECO:0000313" key="2">
    <source>
        <dbReference type="Proteomes" id="UP001227268"/>
    </source>
</evidence>
<evidence type="ECO:0000313" key="1">
    <source>
        <dbReference type="EMBL" id="KAJ9093075.1"/>
    </source>
</evidence>
<accession>A0ACC2V2C5</accession>
<protein>
    <submittedName>
        <fullName evidence="1">Uncharacterized protein</fullName>
    </submittedName>
</protein>
<keyword evidence="2" id="KW-1185">Reference proteome</keyword>
<sequence length="213" mass="23404">MGATPNASELSVLDLQEEGPPHDGNHLKLNVLVKNFETICQPWRISAGSMPSRLREALPAGGQTSPGHKLMRLRKLQECLMAIARIDTTVVEQKVQALQMPGLLKIELEATDAVPEKWREWNTQAKKGTPGKGVAQLKGPECLSDSDQEMKEQSDDLRSRIEFWIEAVSVATSETGYAYYADDTSIVVSADTSLQDDWKTAEPAARESLLSGL</sequence>
<organism evidence="1 2">
    <name type="scientific">Naganishia friedmannii</name>
    <dbReference type="NCBI Taxonomy" id="89922"/>
    <lineage>
        <taxon>Eukaryota</taxon>
        <taxon>Fungi</taxon>
        <taxon>Dikarya</taxon>
        <taxon>Basidiomycota</taxon>
        <taxon>Agaricomycotina</taxon>
        <taxon>Tremellomycetes</taxon>
        <taxon>Filobasidiales</taxon>
        <taxon>Filobasidiaceae</taxon>
        <taxon>Naganishia</taxon>
    </lineage>
</organism>
<dbReference type="Proteomes" id="UP001227268">
    <property type="component" value="Unassembled WGS sequence"/>
</dbReference>
<dbReference type="EMBL" id="JASBWT010000033">
    <property type="protein sequence ID" value="KAJ9093075.1"/>
    <property type="molecule type" value="Genomic_DNA"/>
</dbReference>
<name>A0ACC2V2C5_9TREE</name>
<gene>
    <name evidence="1" type="ORF">QFC21_006569</name>
</gene>
<comment type="caution">
    <text evidence="1">The sequence shown here is derived from an EMBL/GenBank/DDBJ whole genome shotgun (WGS) entry which is preliminary data.</text>
</comment>
<proteinExistence type="predicted"/>